<feature type="transmembrane region" description="Helical" evidence="1">
    <location>
        <begin position="957"/>
        <end position="976"/>
    </location>
</feature>
<keyword evidence="1" id="KW-1133">Transmembrane helix</keyword>
<feature type="transmembrane region" description="Helical" evidence="1">
    <location>
        <begin position="860"/>
        <end position="878"/>
    </location>
</feature>
<evidence type="ECO:0000256" key="1">
    <source>
        <dbReference type="SAM" id="Phobius"/>
    </source>
</evidence>
<dbReference type="Gene3D" id="3.30.70.1320">
    <property type="entry name" value="Multidrug efflux transporter AcrB pore domain like"/>
    <property type="match status" value="1"/>
</dbReference>
<dbReference type="Gene3D" id="1.20.1640.10">
    <property type="entry name" value="Multidrug efflux transporter AcrB transmembrane domain"/>
    <property type="match status" value="2"/>
</dbReference>
<dbReference type="InterPro" id="IPR001036">
    <property type="entry name" value="Acrflvin-R"/>
</dbReference>
<feature type="transmembrane region" description="Helical" evidence="1">
    <location>
        <begin position="459"/>
        <end position="482"/>
    </location>
</feature>
<keyword evidence="1" id="KW-0812">Transmembrane</keyword>
<dbReference type="AlphaFoldDB" id="A0A3L7DZB1"/>
<dbReference type="Proteomes" id="UP000265509">
    <property type="component" value="Unassembled WGS sequence"/>
</dbReference>
<name>A0A3L7DZB1_9GAMM</name>
<reference evidence="2 3" key="1">
    <citation type="submission" date="2018-07" db="EMBL/GenBank/DDBJ databases">
        <title>Halioglobus sp. genome submission.</title>
        <authorList>
            <person name="Ye M.-Q."/>
            <person name="Du Z.-J."/>
        </authorList>
    </citation>
    <scope>NUCLEOTIDE SEQUENCE [LARGE SCALE GENOMIC DNA]</scope>
    <source>
        <strain evidence="2 3">U0301</strain>
    </source>
</reference>
<feature type="transmembrane region" description="Helical" evidence="1">
    <location>
        <begin position="424"/>
        <end position="447"/>
    </location>
</feature>
<dbReference type="EMBL" id="QRAN01000009">
    <property type="protein sequence ID" value="RLQ21890.1"/>
    <property type="molecule type" value="Genomic_DNA"/>
</dbReference>
<protein>
    <submittedName>
        <fullName evidence="2">Efflux RND transporter permease subunit</fullName>
    </submittedName>
</protein>
<dbReference type="Gene3D" id="3.30.2090.10">
    <property type="entry name" value="Multidrug efflux transporter AcrB TolC docking domain, DN and DC subdomains"/>
    <property type="match status" value="2"/>
</dbReference>
<dbReference type="InterPro" id="IPR027463">
    <property type="entry name" value="AcrB_DN_DC_subdom"/>
</dbReference>
<dbReference type="RefSeq" id="WP_117954075.1">
    <property type="nucleotide sequence ID" value="NZ_QRAN01000009.1"/>
</dbReference>
<dbReference type="PRINTS" id="PR00702">
    <property type="entry name" value="ACRIFLAVINRP"/>
</dbReference>
<feature type="transmembrane region" description="Helical" evidence="1">
    <location>
        <begin position="12"/>
        <end position="33"/>
    </location>
</feature>
<dbReference type="PANTHER" id="PTHR32063:SF33">
    <property type="entry name" value="RND SUPERFAMILY EFFLUX PUMP PERMEASE COMPONENT"/>
    <property type="match status" value="1"/>
</dbReference>
<comment type="caution">
    <text evidence="2">The sequence shown here is derived from an EMBL/GenBank/DDBJ whole genome shotgun (WGS) entry which is preliminary data.</text>
</comment>
<keyword evidence="1" id="KW-0472">Membrane</keyword>
<dbReference type="SUPFAM" id="SSF82714">
    <property type="entry name" value="Multidrug efflux transporter AcrB TolC docking domain, DN and DC subdomains"/>
    <property type="match status" value="2"/>
</dbReference>
<dbReference type="OrthoDB" id="5287122at2"/>
<dbReference type="SUPFAM" id="SSF82693">
    <property type="entry name" value="Multidrug efflux transporter AcrB pore domain, PN1, PN2, PC1 and PC2 subdomains"/>
    <property type="match status" value="2"/>
</dbReference>
<feature type="transmembrane region" description="Helical" evidence="1">
    <location>
        <begin position="988"/>
        <end position="1013"/>
    </location>
</feature>
<feature type="transmembrane region" description="Helical" evidence="1">
    <location>
        <begin position="382"/>
        <end position="403"/>
    </location>
</feature>
<keyword evidence="3" id="KW-1185">Reference proteome</keyword>
<dbReference type="GO" id="GO:0042910">
    <property type="term" value="F:xenobiotic transmembrane transporter activity"/>
    <property type="evidence" value="ECO:0007669"/>
    <property type="project" value="TreeGrafter"/>
</dbReference>
<dbReference type="Pfam" id="PF00873">
    <property type="entry name" value="ACR_tran"/>
    <property type="match status" value="1"/>
</dbReference>
<feature type="transmembrane region" description="Helical" evidence="1">
    <location>
        <begin position="330"/>
        <end position="348"/>
    </location>
</feature>
<feature type="transmembrane region" description="Helical" evidence="1">
    <location>
        <begin position="911"/>
        <end position="936"/>
    </location>
</feature>
<dbReference type="GO" id="GO:0005886">
    <property type="term" value="C:plasma membrane"/>
    <property type="evidence" value="ECO:0007669"/>
    <property type="project" value="TreeGrafter"/>
</dbReference>
<feature type="transmembrane region" description="Helical" evidence="1">
    <location>
        <begin position="355"/>
        <end position="376"/>
    </location>
</feature>
<accession>A0A3L7DZB1</accession>
<organism evidence="2 3">
    <name type="scientific">Seongchinamella sediminis</name>
    <dbReference type="NCBI Taxonomy" id="2283635"/>
    <lineage>
        <taxon>Bacteria</taxon>
        <taxon>Pseudomonadati</taxon>
        <taxon>Pseudomonadota</taxon>
        <taxon>Gammaproteobacteria</taxon>
        <taxon>Cellvibrionales</taxon>
        <taxon>Halieaceae</taxon>
        <taxon>Seongchinamella</taxon>
    </lineage>
</organism>
<evidence type="ECO:0000313" key="2">
    <source>
        <dbReference type="EMBL" id="RLQ21890.1"/>
    </source>
</evidence>
<feature type="transmembrane region" description="Helical" evidence="1">
    <location>
        <begin position="885"/>
        <end position="905"/>
    </location>
</feature>
<evidence type="ECO:0000313" key="3">
    <source>
        <dbReference type="Proteomes" id="UP000265509"/>
    </source>
</evidence>
<gene>
    <name evidence="2" type="ORF">DWB85_09890</name>
</gene>
<dbReference type="Gene3D" id="3.30.70.1430">
    <property type="entry name" value="Multidrug efflux transporter AcrB pore domain"/>
    <property type="match status" value="2"/>
</dbReference>
<proteinExistence type="predicted"/>
<feature type="transmembrane region" description="Helical" evidence="1">
    <location>
        <begin position="525"/>
        <end position="547"/>
    </location>
</feature>
<dbReference type="Gene3D" id="3.30.70.1440">
    <property type="entry name" value="Multidrug efflux transporter AcrB pore domain"/>
    <property type="match status" value="1"/>
</dbReference>
<dbReference type="PANTHER" id="PTHR32063">
    <property type="match status" value="1"/>
</dbReference>
<dbReference type="SUPFAM" id="SSF82866">
    <property type="entry name" value="Multidrug efflux transporter AcrB transmembrane domain"/>
    <property type="match status" value="2"/>
</dbReference>
<sequence>MKRIIAWWVNNPVAANLLMVGILLAGVLGMMSMEKEAFPNIKINQAAITVAWPGANPQEVEEQVIARIEQSLENVDQVYHYYSTATEGAAEINVSTYPNVDINDFINEVKSAVDAVTSLPRDIEPPRVQRRQFRDEMIRVAVHGDLSERQLTRLAEELKDEMAALPYVATINLFGTRKEEVTVELSESAMRRFGLTFEEVANAIRSNSINLSSGRVRTETGDVQLRARNLADTQSDFERIVIRQTPQGAVVRVGDVATVIDGFEEQEILATMNGQPAVLLQALTTDNMQVVKTSESVHQWLEEARPRLPKGVELTMWFDTADIYTSRMDLIAESAYLGLFLVFLVLILSLRPKVALWVTAGIAVAFVGTFALLPVNDVSMNIMSSFAFLMVLGIVVDDAIVVGESIHHQAHISGGGARSATEGAFAVSRPVIFAVLTTMIAFAPWLFVSGEAAQMTRQLSIVITVALTISLIEAFFILPAHLGHLEPRKSLHGLARTQQRIEHSIIDFANRSYRPLLDWAVRHRYLTASLFAGAFVISLGIFTSGWVKFYFMPQVENEQIYINVTLPNGTPYSRALEILDQLQVAERQLIAEVDQRAADGEGSGKLIEGWYTRSRRDSVIAIVKLAPPEVRDMSAKETAERFRDLVGDIPDADQIEVVYTINDNDADVTYLLKHRDTDQLALASRDLQAHLTTYDGTFFVRDSQRGETDEIILNLRPGAEKLGITLADVSRQVRQAYYGEEVQRLPRANGDVKVMVKYPLEQRRNLSSLNNFRVRTGDGREVPLLSVVEVELSNGAQRIERRDGERFIRVQADMDHDLMGDITRDVTDNFIPELEARYPGLEVLKGGQQEEEEEFFNEILALYAVALFMMYALIAIAFHSYWLPLLVMTAIPFGFMGAIFGHLLFGVPMAMFSWFGIGAAAGVVVNDNLVLVDYIGRLREQGKALREAIIEAGVTRFRPILLTTVTTFVGLIPIMAEKATNAQFLKPAVLSLAFGVLFALFVTLLMVPALYAIGGDFAHGKAWLKQRLFGAGGSEVRQGR</sequence>